<gene>
    <name evidence="14" type="primary">LOC105157452</name>
</gene>
<reference evidence="14" key="1">
    <citation type="submission" date="2025-08" db="UniProtKB">
        <authorList>
            <consortium name="RefSeq"/>
        </authorList>
    </citation>
    <scope>IDENTIFICATION</scope>
</reference>
<evidence type="ECO:0000259" key="12">
    <source>
        <dbReference type="Pfam" id="PF23559"/>
    </source>
</evidence>
<protein>
    <submittedName>
        <fullName evidence="14">Late blight resistance protein homolog R1A-10</fullName>
    </submittedName>
</protein>
<dbReference type="GO" id="GO:0005524">
    <property type="term" value="F:ATP binding"/>
    <property type="evidence" value="ECO:0007669"/>
    <property type="project" value="UniProtKB-KW"/>
</dbReference>
<dbReference type="RefSeq" id="XP_011072163.1">
    <property type="nucleotide sequence ID" value="XM_011073861.1"/>
</dbReference>
<name>A0A6I9SPQ3_SESIN</name>
<dbReference type="FunFam" id="3.40.50.300:FF:001091">
    <property type="entry name" value="Probable disease resistance protein At1g61300"/>
    <property type="match status" value="1"/>
</dbReference>
<dbReference type="Proteomes" id="UP000504604">
    <property type="component" value="Linkage group LG3"/>
</dbReference>
<dbReference type="InterPro" id="IPR032675">
    <property type="entry name" value="LRR_dom_sf"/>
</dbReference>
<dbReference type="SUPFAM" id="SSF52540">
    <property type="entry name" value="P-loop containing nucleoside triphosphate hydrolases"/>
    <property type="match status" value="1"/>
</dbReference>
<dbReference type="GeneID" id="105157452"/>
<keyword evidence="6" id="KW-0381">Hypersensitive response</keyword>
<feature type="domain" description="Disease resistance protein winged helix" evidence="12">
    <location>
        <begin position="412"/>
        <end position="482"/>
    </location>
</feature>
<evidence type="ECO:0000259" key="11">
    <source>
        <dbReference type="Pfam" id="PF00931"/>
    </source>
</evidence>
<dbReference type="GO" id="GO:0043531">
    <property type="term" value="F:ADP binding"/>
    <property type="evidence" value="ECO:0007669"/>
    <property type="project" value="InterPro"/>
</dbReference>
<dbReference type="InterPro" id="IPR058922">
    <property type="entry name" value="WHD_DRP"/>
</dbReference>
<dbReference type="KEGG" id="sind:105157452"/>
<evidence type="ECO:0000256" key="4">
    <source>
        <dbReference type="ARBA" id="ARBA00022490"/>
    </source>
</evidence>
<dbReference type="SUPFAM" id="SSF52058">
    <property type="entry name" value="L domain-like"/>
    <property type="match status" value="1"/>
</dbReference>
<comment type="subcellular location">
    <subcellularLocation>
        <location evidence="2">Cytoplasm</location>
    </subcellularLocation>
</comment>
<dbReference type="AlphaFoldDB" id="A0A6I9SPQ3"/>
<evidence type="ECO:0000256" key="7">
    <source>
        <dbReference type="ARBA" id="ARBA00022737"/>
    </source>
</evidence>
<keyword evidence="7" id="KW-0677">Repeat</keyword>
<dbReference type="InterPro" id="IPR042197">
    <property type="entry name" value="Apaf_helical"/>
</dbReference>
<dbReference type="OrthoDB" id="909160at2759"/>
<dbReference type="Gene3D" id="3.40.50.300">
    <property type="entry name" value="P-loop containing nucleotide triphosphate hydrolases"/>
    <property type="match status" value="1"/>
</dbReference>
<keyword evidence="4" id="KW-0963">Cytoplasm</keyword>
<dbReference type="InterPro" id="IPR044974">
    <property type="entry name" value="Disease_R_plants"/>
</dbReference>
<feature type="domain" description="NB-ARC" evidence="11">
    <location>
        <begin position="161"/>
        <end position="327"/>
    </location>
</feature>
<dbReference type="InterPro" id="IPR036388">
    <property type="entry name" value="WH-like_DNA-bd_sf"/>
</dbReference>
<keyword evidence="8" id="KW-0547">Nucleotide-binding</keyword>
<dbReference type="InterPro" id="IPR027417">
    <property type="entry name" value="P-loop_NTPase"/>
</dbReference>
<dbReference type="Pfam" id="PF23559">
    <property type="entry name" value="WHD_DRP"/>
    <property type="match status" value="1"/>
</dbReference>
<comment type="function">
    <text evidence="1">Confers resistance to late blight (Phytophthora infestans) races carrying the avirulence gene Avr1. Resistance proteins guard the plant against pathogens that contain an appropriate avirulence protein via an indirect interaction with this avirulence protein. That triggers a defense system including the hypersensitive response, which restricts the pathogen growth.</text>
</comment>
<evidence type="ECO:0000256" key="6">
    <source>
        <dbReference type="ARBA" id="ARBA00022667"/>
    </source>
</evidence>
<keyword evidence="10" id="KW-0067">ATP-binding</keyword>
<dbReference type="FunFam" id="1.10.10.10:FF:000322">
    <property type="entry name" value="Probable disease resistance protein At1g63360"/>
    <property type="match status" value="1"/>
</dbReference>
<dbReference type="Gene3D" id="1.10.8.430">
    <property type="entry name" value="Helical domain of apoptotic protease-activating factors"/>
    <property type="match status" value="1"/>
</dbReference>
<dbReference type="GO" id="GO:0051607">
    <property type="term" value="P:defense response to virus"/>
    <property type="evidence" value="ECO:0007669"/>
    <property type="project" value="UniProtKB-ARBA"/>
</dbReference>
<dbReference type="GO" id="GO:0009626">
    <property type="term" value="P:plant-type hypersensitive response"/>
    <property type="evidence" value="ECO:0007669"/>
    <property type="project" value="UniProtKB-KW"/>
</dbReference>
<dbReference type="Gene3D" id="1.20.5.4130">
    <property type="match status" value="1"/>
</dbReference>
<evidence type="ECO:0000256" key="8">
    <source>
        <dbReference type="ARBA" id="ARBA00022741"/>
    </source>
</evidence>
<evidence type="ECO:0000313" key="13">
    <source>
        <dbReference type="Proteomes" id="UP000504604"/>
    </source>
</evidence>
<evidence type="ECO:0000256" key="9">
    <source>
        <dbReference type="ARBA" id="ARBA00022821"/>
    </source>
</evidence>
<dbReference type="InterPro" id="IPR002182">
    <property type="entry name" value="NB-ARC"/>
</dbReference>
<keyword evidence="5" id="KW-0433">Leucine-rich repeat</keyword>
<keyword evidence="9" id="KW-0611">Plant defense</keyword>
<comment type="similarity">
    <text evidence="3">Belongs to the disease resistance NB-LRR family.</text>
</comment>
<proteinExistence type="inferred from homology"/>
<dbReference type="InParanoid" id="A0A6I9SPQ3"/>
<evidence type="ECO:0000256" key="5">
    <source>
        <dbReference type="ARBA" id="ARBA00022614"/>
    </source>
</evidence>
<organism evidence="13 14">
    <name type="scientific">Sesamum indicum</name>
    <name type="common">Oriental sesame</name>
    <name type="synonym">Sesamum orientale</name>
    <dbReference type="NCBI Taxonomy" id="4182"/>
    <lineage>
        <taxon>Eukaryota</taxon>
        <taxon>Viridiplantae</taxon>
        <taxon>Streptophyta</taxon>
        <taxon>Embryophyta</taxon>
        <taxon>Tracheophyta</taxon>
        <taxon>Spermatophyta</taxon>
        <taxon>Magnoliopsida</taxon>
        <taxon>eudicotyledons</taxon>
        <taxon>Gunneridae</taxon>
        <taxon>Pentapetalae</taxon>
        <taxon>asterids</taxon>
        <taxon>lamiids</taxon>
        <taxon>Lamiales</taxon>
        <taxon>Pedaliaceae</taxon>
        <taxon>Sesamum</taxon>
    </lineage>
</organism>
<dbReference type="GO" id="GO:0005737">
    <property type="term" value="C:cytoplasm"/>
    <property type="evidence" value="ECO:0007669"/>
    <property type="project" value="UniProtKB-SubCell"/>
</dbReference>
<dbReference type="Gene3D" id="1.10.10.10">
    <property type="entry name" value="Winged helix-like DNA-binding domain superfamily/Winged helix DNA-binding domain"/>
    <property type="match status" value="1"/>
</dbReference>
<keyword evidence="13" id="KW-1185">Reference proteome</keyword>
<accession>A0A6I9SPQ3</accession>
<dbReference type="Pfam" id="PF00931">
    <property type="entry name" value="NB-ARC"/>
    <property type="match status" value="1"/>
</dbReference>
<evidence type="ECO:0000256" key="2">
    <source>
        <dbReference type="ARBA" id="ARBA00004496"/>
    </source>
</evidence>
<sequence>MAVAAYASLRSLMQVLDNVQHPARRGQLRVDADRVQSLQEKLQFLVDFLEHRSQRMTQEMEGLAGQIVAAADEAEDFIDTHVVDQLREASEDESYQLAVFSSFCQDIDKVTEKIDAITKELMMIEEEWGNAQEQKPVVSNLPTSSEALPSSGKNTIIGFDEHLLQVVDELTRDESSLQVLPLVGMGGTGKTILARNIFDHSYVVHRFDKRIWFTISQKYSVHEILARLLNDGKDKEVSETSAELGERLYKNLFGQRYLIVMDGVWSAEAWDALKLFFPDNRNGSRVMMTTRLLNVADVLGSQRPHLMDFLDEDKSWNLFCHKAFAQEGCPYPELEEIGKNIANTCRGLPLTIVVIGGLLANSNMEQEYWEYVAKNVRSFANAEHNEHCLKILALSYHNLPIYLKPCFLYTRVFREDAKIAVSKLTKLWIGEGFLKPIRGKTLEEVAKEYLKNLVDRNLIFIHRWTKKGKPKVCDVHDLLRDICRKEADKEHFIRTPKAQRIYAYRGNGIVCFLCNDRVSLQQTIDVPEIVAGLQLTSNASGLVCEACKSMYRNLARLRWVKAFSVPDREYLQHTKLRYVEMALVNTMDDVKFISPFAMPLLWDLQTLFFTLGDARHPTIVLPKIWEMPQLRHIIMGGAILPDPIDTQDSPILENLQTLSLIHDFKCTREVLHRIPNLKKMKIYYLNKVEDWSSYCLYNLVHLHKLESLYVRAKDLSLKNMGFPTSLKKLELYECKVPWEDMIIIGSLPNLEVLMLKGCGFKGSEWNPIEGQFPRLKVLELSMSNLECWRAENVHFPNLEKLSLRLMDDLEEIPSGIGYIATLGLIEVYYCSDSIVNSAMQILEEQRSNGNEDLHVYVHSFSFTYHS</sequence>
<evidence type="ECO:0000256" key="3">
    <source>
        <dbReference type="ARBA" id="ARBA00008894"/>
    </source>
</evidence>
<dbReference type="PRINTS" id="PR00364">
    <property type="entry name" value="DISEASERSIST"/>
</dbReference>
<dbReference type="PANTHER" id="PTHR23155">
    <property type="entry name" value="DISEASE RESISTANCE PROTEIN RP"/>
    <property type="match status" value="1"/>
</dbReference>
<dbReference type="Gene3D" id="3.80.10.10">
    <property type="entry name" value="Ribonuclease Inhibitor"/>
    <property type="match status" value="1"/>
</dbReference>
<evidence type="ECO:0000313" key="14">
    <source>
        <dbReference type="RefSeq" id="XP_011072163.1"/>
    </source>
</evidence>
<evidence type="ECO:0000256" key="1">
    <source>
        <dbReference type="ARBA" id="ARBA00002074"/>
    </source>
</evidence>
<evidence type="ECO:0000256" key="10">
    <source>
        <dbReference type="ARBA" id="ARBA00022840"/>
    </source>
</evidence>
<dbReference type="PANTHER" id="PTHR23155:SF1152">
    <property type="entry name" value="AAA+ ATPASE DOMAIN-CONTAINING PROTEIN"/>
    <property type="match status" value="1"/>
</dbReference>
<dbReference type="FunFam" id="1.10.8.430:FF:000003">
    <property type="entry name" value="Probable disease resistance protein At5g66910"/>
    <property type="match status" value="1"/>
</dbReference>